<dbReference type="Pfam" id="PF03457">
    <property type="entry name" value="HA"/>
    <property type="match status" value="5"/>
</dbReference>
<dbReference type="Gene3D" id="6.10.140.530">
    <property type="match status" value="5"/>
</dbReference>
<dbReference type="AlphaFoldDB" id="A0A1L9NZ22"/>
<sequence length="312" mass="36487">MPIHFKLGGYGLGNWVRTQRSRTDRLSPERKQRLDDIGFIWDPLIVAWEEGFNKLLEFKEREGDCRVPNKHKEGGFNLGSWVGTQRRNKDSISPERKQRLGETGFVWGQLAKAWEEGFNKLLQFKEANGHCRVPNLFKLDGFNLGSWVGVQRRNKDSLSSEQKQRLDALGFIWDAYTEKWEEGFSKLQQFKEREGDCRVPRAYQLDGFRLGRWVGVQRNTKDSMSPERRQRLDDIGFVWDTLTEAWEEGFSKLSQFKEAEGHCRVRLRATISGFNLGKWVSWQRTTKDSMSAERRQRLDDIGFVWDASKGKT</sequence>
<feature type="domain" description="Helicase-associated" evidence="1">
    <location>
        <begin position="177"/>
        <end position="237"/>
    </location>
</feature>
<evidence type="ECO:0000259" key="1">
    <source>
        <dbReference type="Pfam" id="PF03457"/>
    </source>
</evidence>
<reference evidence="2 3" key="1">
    <citation type="submission" date="2016-10" db="EMBL/GenBank/DDBJ databases">
        <title>Genome sequence of Planktotalea frisia SH6-1.</title>
        <authorList>
            <person name="Poehlein A."/>
            <person name="Bakenhus I."/>
            <person name="Voget S."/>
            <person name="Brinkhoff T."/>
            <person name="Simon M."/>
        </authorList>
    </citation>
    <scope>NUCLEOTIDE SEQUENCE [LARGE SCALE GENOMIC DNA]</scope>
    <source>
        <strain evidence="2 3">SH6-1</strain>
    </source>
</reference>
<feature type="domain" description="Helicase-associated" evidence="1">
    <location>
        <begin position="112"/>
        <end position="171"/>
    </location>
</feature>
<feature type="domain" description="Helicase-associated" evidence="1">
    <location>
        <begin position="47"/>
        <end position="105"/>
    </location>
</feature>
<dbReference type="EMBL" id="MLCB01000093">
    <property type="protein sequence ID" value="OJI94506.1"/>
    <property type="molecule type" value="Genomic_DNA"/>
</dbReference>
<gene>
    <name evidence="2" type="ORF">PFRI_12660</name>
</gene>
<evidence type="ECO:0000313" key="2">
    <source>
        <dbReference type="EMBL" id="OJI94506.1"/>
    </source>
</evidence>
<name>A0A1L9NZ22_9RHOB</name>
<feature type="domain" description="Helicase-associated" evidence="1">
    <location>
        <begin position="8"/>
        <end position="39"/>
    </location>
</feature>
<dbReference type="PANTHER" id="PTHR33418">
    <property type="entry name" value="HELICASE-ASSOCIATED"/>
    <property type="match status" value="1"/>
</dbReference>
<protein>
    <submittedName>
        <fullName evidence="2">Helicase associated domain protein</fullName>
    </submittedName>
</protein>
<comment type="caution">
    <text evidence="2">The sequence shown here is derived from an EMBL/GenBank/DDBJ whole genome shotgun (WGS) entry which is preliminary data.</text>
</comment>
<dbReference type="InterPro" id="IPR005114">
    <property type="entry name" value="Helicase_assoc"/>
</dbReference>
<dbReference type="Proteomes" id="UP000184514">
    <property type="component" value="Unassembled WGS sequence"/>
</dbReference>
<organism evidence="2 3">
    <name type="scientific">Planktotalea frisia</name>
    <dbReference type="NCBI Taxonomy" id="696762"/>
    <lineage>
        <taxon>Bacteria</taxon>
        <taxon>Pseudomonadati</taxon>
        <taxon>Pseudomonadota</taxon>
        <taxon>Alphaproteobacteria</taxon>
        <taxon>Rhodobacterales</taxon>
        <taxon>Paracoccaceae</taxon>
        <taxon>Planktotalea</taxon>
    </lineage>
</organism>
<keyword evidence="3" id="KW-1185">Reference proteome</keyword>
<dbReference type="PANTHER" id="PTHR33418:SF1">
    <property type="entry name" value="HELICASE-ASSOCIATED DOMAIN-CONTAINING PROTEIN"/>
    <property type="match status" value="1"/>
</dbReference>
<accession>A0A1L9NZ22</accession>
<evidence type="ECO:0000313" key="3">
    <source>
        <dbReference type="Proteomes" id="UP000184514"/>
    </source>
</evidence>
<feature type="domain" description="Helicase-associated" evidence="1">
    <location>
        <begin position="243"/>
        <end position="303"/>
    </location>
</feature>
<proteinExistence type="predicted"/>
<dbReference type="STRING" id="696762.PFRI_12660"/>